<dbReference type="AlphaFoldDB" id="A0AAC8YYS3"/>
<dbReference type="Proteomes" id="UP000076088">
    <property type="component" value="Chromosome"/>
</dbReference>
<accession>A0AAC8YYS3</accession>
<reference evidence="1 2" key="2">
    <citation type="journal article" date="2016" name="Genome Announc.">
        <title>Complete Genome Sequence of Sphingopyxis macrogoltabida Strain 203N (NBRC 111659), a Polyethylene Glycol Degrader.</title>
        <authorList>
            <person name="Ohtsubo Y."/>
            <person name="Nonoyama S."/>
            <person name="Nagata Y."/>
            <person name="Numata M."/>
            <person name="Tsuchikane K."/>
            <person name="Hosoyama A."/>
            <person name="Yamazoe A."/>
            <person name="Tsuda M."/>
            <person name="Fujita N."/>
            <person name="Kawai F."/>
        </authorList>
    </citation>
    <scope>NUCLEOTIDE SEQUENCE [LARGE SCALE GENOMIC DNA]</scope>
    <source>
        <strain evidence="1 2">203N</strain>
    </source>
</reference>
<evidence type="ECO:0000313" key="2">
    <source>
        <dbReference type="Proteomes" id="UP000076088"/>
    </source>
</evidence>
<gene>
    <name evidence="1" type="ORF">ATM17_05250</name>
</gene>
<evidence type="ECO:0000313" key="1">
    <source>
        <dbReference type="EMBL" id="AMU88449.1"/>
    </source>
</evidence>
<dbReference type="KEGG" id="smaz:LH19_05300"/>
<dbReference type="RefSeq" id="WP_054725435.1">
    <property type="nucleotide sequence ID" value="NZ_CP009429.1"/>
</dbReference>
<sequence>MTIEIRATAAREPSQEIGIAKRIVRYWLNGWFLTLQLGTGEHTLRDGSQEKKEGKWRKYRCIGGIF</sequence>
<keyword evidence="2" id="KW-1185">Reference proteome</keyword>
<dbReference type="EMBL" id="CP013344">
    <property type="protein sequence ID" value="AMU88449.1"/>
    <property type="molecule type" value="Genomic_DNA"/>
</dbReference>
<protein>
    <submittedName>
        <fullName evidence="1">Uncharacterized protein</fullName>
    </submittedName>
</protein>
<reference evidence="2" key="1">
    <citation type="submission" date="2015-11" db="EMBL/GenBank/DDBJ databases">
        <title>Complete genome sequence of a polyethylene-glycol degrader Sphingopyxis macrogoltabida 203N (NBRC 111659).</title>
        <authorList>
            <person name="Yoshiyuki O."/>
            <person name="Shouta N."/>
            <person name="Nagata Y."/>
            <person name="Numata M."/>
            <person name="Tsuchikane K."/>
            <person name="Hosoyama A."/>
            <person name="Yamazoe A."/>
            <person name="Tsuda M."/>
            <person name="Fujita N."/>
            <person name="Kawai F."/>
        </authorList>
    </citation>
    <scope>NUCLEOTIDE SEQUENCE [LARGE SCALE GENOMIC DNA]</scope>
    <source>
        <strain evidence="2">203N</strain>
    </source>
</reference>
<name>A0AAC8YYS3_SPHMC</name>
<organism evidence="1 2">
    <name type="scientific">Sphingopyxis macrogoltabida</name>
    <name type="common">Sphingomonas macrogoltabidus</name>
    <dbReference type="NCBI Taxonomy" id="33050"/>
    <lineage>
        <taxon>Bacteria</taxon>
        <taxon>Pseudomonadati</taxon>
        <taxon>Pseudomonadota</taxon>
        <taxon>Alphaproteobacteria</taxon>
        <taxon>Sphingomonadales</taxon>
        <taxon>Sphingomonadaceae</taxon>
        <taxon>Sphingopyxis</taxon>
    </lineage>
</organism>
<proteinExistence type="predicted"/>